<evidence type="ECO:0000313" key="2">
    <source>
        <dbReference type="EMBL" id="SFV63951.1"/>
    </source>
</evidence>
<dbReference type="AlphaFoldDB" id="A0A1W1CDZ9"/>
<protein>
    <submittedName>
        <fullName evidence="2">Uncharacterized protein</fullName>
    </submittedName>
</protein>
<proteinExistence type="predicted"/>
<accession>A0A1W1CDZ9</accession>
<sequence length="160" mass="18373">MSYKNDLKHKIASVLHYKNDYSPHPITQILNTIYKEALEESKQTGQSVSSITYEILEGLEESHQEHIEHIESQLTNASSVIAMIIYKSAQKNIKEKEKKLEQVKAELIDTIEAEILHLLESLDTFNAYANDKSYTVFKQSLSKRKIDILKKIDALKTLLP</sequence>
<name>A0A1W1CDZ9_9ZZZZ</name>
<keyword evidence="1" id="KW-0175">Coiled coil</keyword>
<feature type="coiled-coil region" evidence="1">
    <location>
        <begin position="86"/>
        <end position="113"/>
    </location>
</feature>
<dbReference type="EMBL" id="FPHN01000159">
    <property type="protein sequence ID" value="SFV63951.1"/>
    <property type="molecule type" value="Genomic_DNA"/>
</dbReference>
<gene>
    <name evidence="2" type="ORF">MNB_SV-14-394</name>
</gene>
<evidence type="ECO:0000256" key="1">
    <source>
        <dbReference type="SAM" id="Coils"/>
    </source>
</evidence>
<organism evidence="2">
    <name type="scientific">hydrothermal vent metagenome</name>
    <dbReference type="NCBI Taxonomy" id="652676"/>
    <lineage>
        <taxon>unclassified sequences</taxon>
        <taxon>metagenomes</taxon>
        <taxon>ecological metagenomes</taxon>
    </lineage>
</organism>
<reference evidence="2" key="1">
    <citation type="submission" date="2016-10" db="EMBL/GenBank/DDBJ databases">
        <authorList>
            <person name="de Groot N.N."/>
        </authorList>
    </citation>
    <scope>NUCLEOTIDE SEQUENCE</scope>
</reference>